<dbReference type="InterPro" id="IPR036259">
    <property type="entry name" value="MFS_trans_sf"/>
</dbReference>
<feature type="transmembrane region" description="Helical" evidence="6">
    <location>
        <begin position="196"/>
        <end position="218"/>
    </location>
</feature>
<feature type="transmembrane region" description="Helical" evidence="6">
    <location>
        <begin position="348"/>
        <end position="367"/>
    </location>
</feature>
<keyword evidence="3 6" id="KW-1133">Transmembrane helix</keyword>
<dbReference type="Pfam" id="PF07690">
    <property type="entry name" value="MFS_1"/>
    <property type="match status" value="1"/>
</dbReference>
<feature type="transmembrane region" description="Helical" evidence="6">
    <location>
        <begin position="97"/>
        <end position="118"/>
    </location>
</feature>
<accession>A0ABQ9XHZ4</accession>
<comment type="caution">
    <text evidence="7">The sequence shown here is derived from an EMBL/GenBank/DDBJ whole genome shotgun (WGS) entry which is preliminary data.</text>
</comment>
<feature type="region of interest" description="Disordered" evidence="5">
    <location>
        <begin position="223"/>
        <end position="250"/>
    </location>
</feature>
<evidence type="ECO:0000256" key="1">
    <source>
        <dbReference type="ARBA" id="ARBA00004141"/>
    </source>
</evidence>
<comment type="subcellular location">
    <subcellularLocation>
        <location evidence="1">Membrane</location>
        <topology evidence="1">Multi-pass membrane protein</topology>
    </subcellularLocation>
</comment>
<proteinExistence type="predicted"/>
<evidence type="ECO:0000256" key="6">
    <source>
        <dbReference type="SAM" id="Phobius"/>
    </source>
</evidence>
<evidence type="ECO:0000256" key="4">
    <source>
        <dbReference type="ARBA" id="ARBA00023136"/>
    </source>
</evidence>
<dbReference type="PANTHER" id="PTHR10924:SF6">
    <property type="entry name" value="SOLUTE CARRIER FAMILY 49 MEMBER A3"/>
    <property type="match status" value="1"/>
</dbReference>
<evidence type="ECO:0000313" key="8">
    <source>
        <dbReference type="Proteomes" id="UP001281761"/>
    </source>
</evidence>
<dbReference type="Gene3D" id="1.20.1250.20">
    <property type="entry name" value="MFS general substrate transporter like domains"/>
    <property type="match status" value="1"/>
</dbReference>
<dbReference type="Proteomes" id="UP001281761">
    <property type="component" value="Unassembled WGS sequence"/>
</dbReference>
<reference evidence="7 8" key="1">
    <citation type="journal article" date="2022" name="bioRxiv">
        <title>Genomics of Preaxostyla Flagellates Illuminates Evolutionary Transitions and the Path Towards Mitochondrial Loss.</title>
        <authorList>
            <person name="Novak L.V.F."/>
            <person name="Treitli S.C."/>
            <person name="Pyrih J."/>
            <person name="Halakuc P."/>
            <person name="Pipaliya S.V."/>
            <person name="Vacek V."/>
            <person name="Brzon O."/>
            <person name="Soukal P."/>
            <person name="Eme L."/>
            <person name="Dacks J.B."/>
            <person name="Karnkowska A."/>
            <person name="Elias M."/>
            <person name="Hampl V."/>
        </authorList>
    </citation>
    <scope>NUCLEOTIDE SEQUENCE [LARGE SCALE GENOMIC DNA]</scope>
    <source>
        <strain evidence="7">NAU3</strain>
        <tissue evidence="7">Gut</tissue>
    </source>
</reference>
<feature type="transmembrane region" description="Helical" evidence="6">
    <location>
        <begin position="166"/>
        <end position="190"/>
    </location>
</feature>
<feature type="transmembrane region" description="Helical" evidence="6">
    <location>
        <begin position="312"/>
        <end position="336"/>
    </location>
</feature>
<evidence type="ECO:0000256" key="5">
    <source>
        <dbReference type="SAM" id="MobiDB-lite"/>
    </source>
</evidence>
<dbReference type="InterPro" id="IPR011701">
    <property type="entry name" value="MFS"/>
</dbReference>
<keyword evidence="2 6" id="KW-0812">Transmembrane</keyword>
<evidence type="ECO:0000256" key="3">
    <source>
        <dbReference type="ARBA" id="ARBA00022989"/>
    </source>
</evidence>
<gene>
    <name evidence="7" type="ORF">BLNAU_14050</name>
</gene>
<keyword evidence="8" id="KW-1185">Reference proteome</keyword>
<feature type="transmembrane region" description="Helical" evidence="6">
    <location>
        <begin position="449"/>
        <end position="468"/>
    </location>
</feature>
<dbReference type="EMBL" id="JARBJD010000126">
    <property type="protein sequence ID" value="KAK2950972.1"/>
    <property type="molecule type" value="Genomic_DNA"/>
</dbReference>
<evidence type="ECO:0000313" key="7">
    <source>
        <dbReference type="EMBL" id="KAK2950972.1"/>
    </source>
</evidence>
<keyword evidence="4 6" id="KW-0472">Membrane</keyword>
<feature type="transmembrane region" description="Helical" evidence="6">
    <location>
        <begin position="387"/>
        <end position="410"/>
    </location>
</feature>
<evidence type="ECO:0000256" key="2">
    <source>
        <dbReference type="ARBA" id="ARBA00022692"/>
    </source>
</evidence>
<feature type="transmembrane region" description="Helical" evidence="6">
    <location>
        <begin position="68"/>
        <end position="90"/>
    </location>
</feature>
<dbReference type="InterPro" id="IPR049680">
    <property type="entry name" value="FLVCR1-2_SLC49-like"/>
</dbReference>
<name>A0ABQ9XHZ4_9EUKA</name>
<sequence length="473" mass="52428">MSDDLNDTPINTDEIGFTYKPHISKKRWWVLFLFSFNSFLFSIDLLFYNSIPESIEAYYHDAHVEMSVINQAVSLGGFLYCFFVILMIWLDSSLHNLKLITFLSSAILSVSVLLRMLPSWSHTVFFPISKGLIFASSIINQLGGAFTFTSPSLCSATWFPDSERGLATSIAAQSSPAGIAFSFFVLPLIVRKPSHVPIAILVLLILHLVCTLLIMFTFPSKPKHPPSLSEYKRMEEQEETTARSDDSKSSRCSRLGSSLFNSFKVLLVTFKQLFTNRDFIFFALAAALQSGSTQPFSGNMTFLFTRLGHSQWIGGIGAFLNELGTIVGGILMSLLVSRPKVDKHRKGIFIAIFVTNVVFGAFLLLFFPFPWMNGGLKAPVMIHPSLLIVLVTLYGMVSGSPWALFFETVADITSPISEGTSGAAFTIFSSLLYSFVFFLFSMAGPNSTALITNCAVAVSIPLLLFTHMDRRRG</sequence>
<feature type="transmembrane region" description="Helical" evidence="6">
    <location>
        <begin position="28"/>
        <end position="48"/>
    </location>
</feature>
<dbReference type="SUPFAM" id="SSF103473">
    <property type="entry name" value="MFS general substrate transporter"/>
    <property type="match status" value="1"/>
</dbReference>
<protein>
    <submittedName>
        <fullName evidence="7">MFS-type transporter</fullName>
    </submittedName>
</protein>
<dbReference type="PANTHER" id="PTHR10924">
    <property type="entry name" value="MAJOR FACILITATOR SUPERFAMILY PROTEIN-RELATED"/>
    <property type="match status" value="1"/>
</dbReference>
<feature type="compositionally biased region" description="Basic and acidic residues" evidence="5">
    <location>
        <begin position="230"/>
        <end position="249"/>
    </location>
</feature>
<feature type="transmembrane region" description="Helical" evidence="6">
    <location>
        <begin position="422"/>
        <end position="443"/>
    </location>
</feature>
<organism evidence="7 8">
    <name type="scientific">Blattamonas nauphoetae</name>
    <dbReference type="NCBI Taxonomy" id="2049346"/>
    <lineage>
        <taxon>Eukaryota</taxon>
        <taxon>Metamonada</taxon>
        <taxon>Preaxostyla</taxon>
        <taxon>Oxymonadida</taxon>
        <taxon>Blattamonas</taxon>
    </lineage>
</organism>